<evidence type="ECO:0000256" key="5">
    <source>
        <dbReference type="SAM" id="MobiDB-lite"/>
    </source>
</evidence>
<dbReference type="Pfam" id="PF00550">
    <property type="entry name" value="PP-binding"/>
    <property type="match status" value="1"/>
</dbReference>
<evidence type="ECO:0000256" key="3">
    <source>
        <dbReference type="ARBA" id="ARBA00022450"/>
    </source>
</evidence>
<dbReference type="GO" id="GO:0031177">
    <property type="term" value="F:phosphopantetheine binding"/>
    <property type="evidence" value="ECO:0007669"/>
    <property type="project" value="InterPro"/>
</dbReference>
<feature type="non-terminal residue" evidence="7">
    <location>
        <position position="145"/>
    </location>
</feature>
<dbReference type="PANTHER" id="PTHR45527">
    <property type="entry name" value="NONRIBOSOMAL PEPTIDE SYNTHETASE"/>
    <property type="match status" value="1"/>
</dbReference>
<proteinExistence type="inferred from homology"/>
<evidence type="ECO:0000259" key="6">
    <source>
        <dbReference type="PROSITE" id="PS50075"/>
    </source>
</evidence>
<sequence length="145" mass="15648">LRHDRPHVLVGLDASKPFIRGRLDAPARLVHRLSAHTSAPPARETATLPDRYGHPTSCTPADTDSASASGGPAAPAGPTQELVVRTWCEVLQLDRVGPHDNFFDLGGHSLHLARVHNLLEADLGRDFSMVDLFRHPTVASLAAFL</sequence>
<feature type="region of interest" description="Disordered" evidence="5">
    <location>
        <begin position="34"/>
        <end position="78"/>
    </location>
</feature>
<dbReference type="FunFam" id="1.10.1200.10:FF:000016">
    <property type="entry name" value="Non-ribosomal peptide synthase"/>
    <property type="match status" value="1"/>
</dbReference>
<keyword evidence="3" id="KW-0596">Phosphopantetheine</keyword>
<dbReference type="PANTHER" id="PTHR45527:SF1">
    <property type="entry name" value="FATTY ACID SYNTHASE"/>
    <property type="match status" value="1"/>
</dbReference>
<dbReference type="InterPro" id="IPR009081">
    <property type="entry name" value="PP-bd_ACP"/>
</dbReference>
<dbReference type="GO" id="GO:0017000">
    <property type="term" value="P:antibiotic biosynthetic process"/>
    <property type="evidence" value="ECO:0007669"/>
    <property type="project" value="UniProtKB-ARBA"/>
</dbReference>
<dbReference type="AlphaFoldDB" id="A0A6G3WXJ7"/>
<dbReference type="SUPFAM" id="SSF47336">
    <property type="entry name" value="ACP-like"/>
    <property type="match status" value="1"/>
</dbReference>
<feature type="non-terminal residue" evidence="7">
    <location>
        <position position="1"/>
    </location>
</feature>
<dbReference type="EMBL" id="JAAGMN010002859">
    <property type="protein sequence ID" value="NEE10245.1"/>
    <property type="molecule type" value="Genomic_DNA"/>
</dbReference>
<comment type="similarity">
    <text evidence="2">Belongs to the ATP-dependent AMP-binding enzyme family.</text>
</comment>
<organism evidence="7">
    <name type="scientific">Streptomyces sp. SID7499</name>
    <dbReference type="NCBI Taxonomy" id="2706086"/>
    <lineage>
        <taxon>Bacteria</taxon>
        <taxon>Bacillati</taxon>
        <taxon>Actinomycetota</taxon>
        <taxon>Actinomycetes</taxon>
        <taxon>Kitasatosporales</taxon>
        <taxon>Streptomycetaceae</taxon>
        <taxon>Streptomyces</taxon>
    </lineage>
</organism>
<comment type="cofactor">
    <cofactor evidence="1">
        <name>pantetheine 4'-phosphate</name>
        <dbReference type="ChEBI" id="CHEBI:47942"/>
    </cofactor>
</comment>
<dbReference type="GO" id="GO:0005737">
    <property type="term" value="C:cytoplasm"/>
    <property type="evidence" value="ECO:0007669"/>
    <property type="project" value="TreeGrafter"/>
</dbReference>
<accession>A0A6G3WXJ7</accession>
<evidence type="ECO:0000256" key="4">
    <source>
        <dbReference type="ARBA" id="ARBA00022553"/>
    </source>
</evidence>
<dbReference type="PROSITE" id="PS50075">
    <property type="entry name" value="CARRIER"/>
    <property type="match status" value="1"/>
</dbReference>
<gene>
    <name evidence="7" type="ORF">G3M58_27820</name>
</gene>
<protein>
    <submittedName>
        <fullName evidence="7">Acyl carrier protein</fullName>
    </submittedName>
</protein>
<dbReference type="GO" id="GO:0043041">
    <property type="term" value="P:amino acid activation for nonribosomal peptide biosynthetic process"/>
    <property type="evidence" value="ECO:0007669"/>
    <property type="project" value="TreeGrafter"/>
</dbReference>
<evidence type="ECO:0000256" key="2">
    <source>
        <dbReference type="ARBA" id="ARBA00006432"/>
    </source>
</evidence>
<evidence type="ECO:0000313" key="7">
    <source>
        <dbReference type="EMBL" id="NEE10245.1"/>
    </source>
</evidence>
<dbReference type="Gene3D" id="1.10.1200.10">
    <property type="entry name" value="ACP-like"/>
    <property type="match status" value="1"/>
</dbReference>
<dbReference type="SMART" id="SM00823">
    <property type="entry name" value="PKS_PP"/>
    <property type="match status" value="1"/>
</dbReference>
<evidence type="ECO:0000256" key="1">
    <source>
        <dbReference type="ARBA" id="ARBA00001957"/>
    </source>
</evidence>
<dbReference type="InterPro" id="IPR020806">
    <property type="entry name" value="PKS_PP-bd"/>
</dbReference>
<dbReference type="InterPro" id="IPR036736">
    <property type="entry name" value="ACP-like_sf"/>
</dbReference>
<feature type="compositionally biased region" description="Low complexity" evidence="5">
    <location>
        <begin position="59"/>
        <end position="78"/>
    </location>
</feature>
<feature type="domain" description="Carrier" evidence="6">
    <location>
        <begin position="74"/>
        <end position="145"/>
    </location>
</feature>
<dbReference type="GO" id="GO:0044550">
    <property type="term" value="P:secondary metabolite biosynthetic process"/>
    <property type="evidence" value="ECO:0007669"/>
    <property type="project" value="TreeGrafter"/>
</dbReference>
<dbReference type="GO" id="GO:0072330">
    <property type="term" value="P:monocarboxylic acid biosynthetic process"/>
    <property type="evidence" value="ECO:0007669"/>
    <property type="project" value="UniProtKB-ARBA"/>
</dbReference>
<comment type="caution">
    <text evidence="7">The sequence shown here is derived from an EMBL/GenBank/DDBJ whole genome shotgun (WGS) entry which is preliminary data.</text>
</comment>
<keyword evidence="4" id="KW-0597">Phosphoprotein</keyword>
<name>A0A6G3WXJ7_9ACTN</name>
<reference evidence="7" key="1">
    <citation type="submission" date="2020-01" db="EMBL/GenBank/DDBJ databases">
        <title>Insect and environment-associated Actinomycetes.</title>
        <authorList>
            <person name="Currrie C."/>
            <person name="Chevrette M."/>
            <person name="Carlson C."/>
            <person name="Stubbendieck R."/>
            <person name="Wendt-Pienkowski E."/>
        </authorList>
    </citation>
    <scope>NUCLEOTIDE SEQUENCE</scope>
    <source>
        <strain evidence="7">SID7499</strain>
    </source>
</reference>